<evidence type="ECO:0000313" key="4">
    <source>
        <dbReference type="Proteomes" id="UP000176603"/>
    </source>
</evidence>
<dbReference type="EMBL" id="MGEH01000024">
    <property type="protein sequence ID" value="OGL78788.1"/>
    <property type="molecule type" value="Genomic_DNA"/>
</dbReference>
<evidence type="ECO:0000256" key="1">
    <source>
        <dbReference type="ARBA" id="ARBA00022679"/>
    </source>
</evidence>
<dbReference type="STRING" id="1802399.A3E39_01340"/>
<dbReference type="Pfam" id="PF13439">
    <property type="entry name" value="Glyco_transf_4"/>
    <property type="match status" value="1"/>
</dbReference>
<dbReference type="SUPFAM" id="SSF53756">
    <property type="entry name" value="UDP-Glycosyltransferase/glycogen phosphorylase"/>
    <property type="match status" value="1"/>
</dbReference>
<comment type="caution">
    <text evidence="3">The sequence shown here is derived from an EMBL/GenBank/DDBJ whole genome shotgun (WGS) entry which is preliminary data.</text>
</comment>
<protein>
    <recommendedName>
        <fullName evidence="2">Glycosyltransferase subfamily 4-like N-terminal domain-containing protein</fullName>
    </recommendedName>
</protein>
<organism evidence="3 4">
    <name type="scientific">Candidatus Uhrbacteria bacterium RIFCSPHIGHO2_12_FULL_60_25</name>
    <dbReference type="NCBI Taxonomy" id="1802399"/>
    <lineage>
        <taxon>Bacteria</taxon>
        <taxon>Candidatus Uhriibacteriota</taxon>
    </lineage>
</organism>
<evidence type="ECO:0000313" key="3">
    <source>
        <dbReference type="EMBL" id="OGL78788.1"/>
    </source>
</evidence>
<name>A0A1F7UM41_9BACT</name>
<evidence type="ECO:0000259" key="2">
    <source>
        <dbReference type="Pfam" id="PF13439"/>
    </source>
</evidence>
<sequence length="383" mass="43347">MKIAYIANSRFPSEKAQSDQVMAVCSAFAALGHEVRLYVTDRTPVVADDPFAYYDKPKTFVFERVPCADALRWHWLGALGFWIQTATFIRALRPRLLTYRPDLVYSREPYVFSFGDVPGLRVWESHRVHSSWFGRRAMRTMDAIVTLTRASKERLSSFGFPSDRILVEPDAVDPALFAGAPDRVSARRALGIPDGEFVCLYTGKFLTMGMPKGLDEAIVAVAHLRGKQRKLRLIAVGGTPEEIARYRPRVQDGTELRGHVPQADLKRFYAAADLLLMPFPHTEHYALYMSPLKLFEYLMSGVPMVVTDLPSVREIVDERSAFFALPGDVNTLALQIVRAMDRPDEARAKAAAALALSARYTWSERSRRILEWVASLQRRVHRV</sequence>
<dbReference type="PANTHER" id="PTHR46401">
    <property type="entry name" value="GLYCOSYLTRANSFERASE WBBK-RELATED"/>
    <property type="match status" value="1"/>
</dbReference>
<dbReference type="GO" id="GO:0009103">
    <property type="term" value="P:lipopolysaccharide biosynthetic process"/>
    <property type="evidence" value="ECO:0007669"/>
    <property type="project" value="TreeGrafter"/>
</dbReference>
<dbReference type="Proteomes" id="UP000176603">
    <property type="component" value="Unassembled WGS sequence"/>
</dbReference>
<keyword evidence="1" id="KW-0808">Transferase</keyword>
<dbReference type="AlphaFoldDB" id="A0A1F7UM41"/>
<accession>A0A1F7UM41</accession>
<dbReference type="PANTHER" id="PTHR46401:SF2">
    <property type="entry name" value="GLYCOSYLTRANSFERASE WBBK-RELATED"/>
    <property type="match status" value="1"/>
</dbReference>
<dbReference type="GO" id="GO:0016757">
    <property type="term" value="F:glycosyltransferase activity"/>
    <property type="evidence" value="ECO:0007669"/>
    <property type="project" value="TreeGrafter"/>
</dbReference>
<dbReference type="Pfam" id="PF13692">
    <property type="entry name" value="Glyco_trans_1_4"/>
    <property type="match status" value="1"/>
</dbReference>
<feature type="domain" description="Glycosyltransferase subfamily 4-like N-terminal" evidence="2">
    <location>
        <begin position="21"/>
        <end position="175"/>
    </location>
</feature>
<dbReference type="InterPro" id="IPR028098">
    <property type="entry name" value="Glyco_trans_4-like_N"/>
</dbReference>
<proteinExistence type="predicted"/>
<dbReference type="CDD" id="cd03801">
    <property type="entry name" value="GT4_PimA-like"/>
    <property type="match status" value="1"/>
</dbReference>
<dbReference type="Gene3D" id="3.40.50.2000">
    <property type="entry name" value="Glycogen Phosphorylase B"/>
    <property type="match status" value="2"/>
</dbReference>
<reference evidence="3 4" key="1">
    <citation type="journal article" date="2016" name="Nat. Commun.">
        <title>Thousands of microbial genomes shed light on interconnected biogeochemical processes in an aquifer system.</title>
        <authorList>
            <person name="Anantharaman K."/>
            <person name="Brown C.T."/>
            <person name="Hug L.A."/>
            <person name="Sharon I."/>
            <person name="Castelle C.J."/>
            <person name="Probst A.J."/>
            <person name="Thomas B.C."/>
            <person name="Singh A."/>
            <person name="Wilkins M.J."/>
            <person name="Karaoz U."/>
            <person name="Brodie E.L."/>
            <person name="Williams K.H."/>
            <person name="Hubbard S.S."/>
            <person name="Banfield J.F."/>
        </authorList>
    </citation>
    <scope>NUCLEOTIDE SEQUENCE [LARGE SCALE GENOMIC DNA]</scope>
</reference>
<gene>
    <name evidence="3" type="ORF">A3E39_01340</name>
</gene>